<feature type="coiled-coil region" evidence="1">
    <location>
        <begin position="285"/>
        <end position="323"/>
    </location>
</feature>
<evidence type="ECO:0000256" key="2">
    <source>
        <dbReference type="SAM" id="MobiDB-lite"/>
    </source>
</evidence>
<feature type="compositionally biased region" description="Basic and acidic residues" evidence="2">
    <location>
        <begin position="174"/>
        <end position="186"/>
    </location>
</feature>
<evidence type="ECO:0000256" key="1">
    <source>
        <dbReference type="SAM" id="Coils"/>
    </source>
</evidence>
<reference evidence="3 4" key="1">
    <citation type="journal article" date="2020" name="IScience">
        <title>Genome Sequencing of the Endangered Kingdonia uniflora (Circaeasteraceae, Ranunculales) Reveals Potential Mechanisms of Evolutionary Specialization.</title>
        <authorList>
            <person name="Sun Y."/>
            <person name="Deng T."/>
            <person name="Zhang A."/>
            <person name="Moore M.J."/>
            <person name="Landis J.B."/>
            <person name="Lin N."/>
            <person name="Zhang H."/>
            <person name="Zhang X."/>
            <person name="Huang J."/>
            <person name="Zhang X."/>
            <person name="Sun H."/>
            <person name="Wang H."/>
        </authorList>
    </citation>
    <scope>NUCLEOTIDE SEQUENCE [LARGE SCALE GENOMIC DNA]</scope>
    <source>
        <strain evidence="3">TB1705</strain>
        <tissue evidence="3">Leaf</tissue>
    </source>
</reference>
<proteinExistence type="predicted"/>
<gene>
    <name evidence="3" type="ORF">GIB67_013224</name>
</gene>
<name>A0A7J7NBR6_9MAGN</name>
<protein>
    <submittedName>
        <fullName evidence="3">Uncharacterized protein</fullName>
    </submittedName>
</protein>
<evidence type="ECO:0000313" key="4">
    <source>
        <dbReference type="Proteomes" id="UP000541444"/>
    </source>
</evidence>
<dbReference type="EMBL" id="JACGCM010000924">
    <property type="protein sequence ID" value="KAF6164587.1"/>
    <property type="molecule type" value="Genomic_DNA"/>
</dbReference>
<evidence type="ECO:0000313" key="3">
    <source>
        <dbReference type="EMBL" id="KAF6164587.1"/>
    </source>
</evidence>
<feature type="region of interest" description="Disordered" evidence="2">
    <location>
        <begin position="172"/>
        <end position="203"/>
    </location>
</feature>
<keyword evidence="1" id="KW-0175">Coiled coil</keyword>
<sequence>MEIPAPVPLMYQGLSGGEAFEAEEDFYYKWRFCAFFLTGEERWARLRTLAKDRVRASYAGKGWALIISANSLVVVVIEEAVMAVEEENGKEDPADAFTSCLCAQKTFHLVLWVPTLSVKSTGERKKSLLDEIAEEETELELVFEGHGLSRKKMADSKSDKVRKAQSTRLIAGVDEGKKKISGKEVQTKTPGSGSSAQPNLTTSKITQKFPKKWMLKSLTSPDATKSREVAKEKRMRVKSIGEKVDEGRPAAMDDHREIEERARLAALHGEEDTSKMVACLMKGICLGIEEEKSELKMAKSELEKDLARAITEAMKEVRQLKASHVIAIGQLQVEAKANLDEIVEERDRLGEDDEVETVGVVDSLDDVSRQTVLDNQGDDVGIPEGGSEKVKAHLVREDEVSLSGRIKELESNVSRTHGHIQKGNTNLRECQHKLEAAHIREKVLKGEIKAKDLLVKRKEELLKDLPAREELNAEIGRLCARVVGLVAINLSESTKFIAKLEEDVIYHDKVDGI</sequence>
<organism evidence="3 4">
    <name type="scientific">Kingdonia uniflora</name>
    <dbReference type="NCBI Taxonomy" id="39325"/>
    <lineage>
        <taxon>Eukaryota</taxon>
        <taxon>Viridiplantae</taxon>
        <taxon>Streptophyta</taxon>
        <taxon>Embryophyta</taxon>
        <taxon>Tracheophyta</taxon>
        <taxon>Spermatophyta</taxon>
        <taxon>Magnoliopsida</taxon>
        <taxon>Ranunculales</taxon>
        <taxon>Circaeasteraceae</taxon>
        <taxon>Kingdonia</taxon>
    </lineage>
</organism>
<accession>A0A7J7NBR6</accession>
<dbReference type="AlphaFoldDB" id="A0A7J7NBR6"/>
<comment type="caution">
    <text evidence="3">The sequence shown here is derived from an EMBL/GenBank/DDBJ whole genome shotgun (WGS) entry which is preliminary data.</text>
</comment>
<keyword evidence="4" id="KW-1185">Reference proteome</keyword>
<dbReference type="Proteomes" id="UP000541444">
    <property type="component" value="Unassembled WGS sequence"/>
</dbReference>
<feature type="compositionally biased region" description="Polar residues" evidence="2">
    <location>
        <begin position="187"/>
        <end position="203"/>
    </location>
</feature>